<dbReference type="Pfam" id="PF17657">
    <property type="entry name" value="DNA_pol3_finger"/>
    <property type="match status" value="1"/>
</dbReference>
<dbReference type="InterPro" id="IPR011708">
    <property type="entry name" value="DNA_pol3_alpha_NTPase_dom"/>
</dbReference>
<dbReference type="Pfam" id="PF02811">
    <property type="entry name" value="PHP"/>
    <property type="match status" value="1"/>
</dbReference>
<dbReference type="PANTHER" id="PTHR32294">
    <property type="entry name" value="DNA POLYMERASE III SUBUNIT ALPHA"/>
    <property type="match status" value="1"/>
</dbReference>
<dbReference type="Gene3D" id="1.10.150.870">
    <property type="match status" value="1"/>
</dbReference>
<dbReference type="GO" id="GO:0008408">
    <property type="term" value="F:3'-5' exonuclease activity"/>
    <property type="evidence" value="ECO:0007669"/>
    <property type="project" value="InterPro"/>
</dbReference>
<dbReference type="InterPro" id="IPR004013">
    <property type="entry name" value="PHP_dom"/>
</dbReference>
<evidence type="ECO:0000256" key="3">
    <source>
        <dbReference type="ARBA" id="ARBA00022695"/>
    </source>
</evidence>
<dbReference type="InterPro" id="IPR016195">
    <property type="entry name" value="Pol/histidinol_Pase-like"/>
</dbReference>
<keyword evidence="3" id="KW-0548">Nucleotidyltransferase</keyword>
<keyword evidence="4" id="KW-0235">DNA replication</keyword>
<keyword evidence="5" id="KW-0239">DNA-directed DNA polymerase</keyword>
<dbReference type="EMBL" id="NVMD01000002">
    <property type="protein sequence ID" value="PED16354.1"/>
    <property type="molecule type" value="Genomic_DNA"/>
</dbReference>
<dbReference type="Gene3D" id="3.20.20.140">
    <property type="entry name" value="Metal-dependent hydrolases"/>
    <property type="match status" value="1"/>
</dbReference>
<dbReference type="Proteomes" id="UP000220127">
    <property type="component" value="Unassembled WGS sequence"/>
</dbReference>
<dbReference type="GO" id="GO:0006260">
    <property type="term" value="P:DNA replication"/>
    <property type="evidence" value="ECO:0007669"/>
    <property type="project" value="UniProtKB-KW"/>
</dbReference>
<comment type="catalytic activity">
    <reaction evidence="6">
        <text>DNA(n) + a 2'-deoxyribonucleoside 5'-triphosphate = DNA(n+1) + diphosphate</text>
        <dbReference type="Rhea" id="RHEA:22508"/>
        <dbReference type="Rhea" id="RHEA-COMP:17339"/>
        <dbReference type="Rhea" id="RHEA-COMP:17340"/>
        <dbReference type="ChEBI" id="CHEBI:33019"/>
        <dbReference type="ChEBI" id="CHEBI:61560"/>
        <dbReference type="ChEBI" id="CHEBI:173112"/>
        <dbReference type="EC" id="2.7.7.7"/>
    </reaction>
</comment>
<proteinExistence type="predicted"/>
<name>A0A9X6U4M7_BACTU</name>
<evidence type="ECO:0000313" key="9">
    <source>
        <dbReference type="Proteomes" id="UP000220127"/>
    </source>
</evidence>
<comment type="caution">
    <text evidence="8">The sequence shown here is derived from an EMBL/GenBank/DDBJ whole genome shotgun (WGS) entry which is preliminary data.</text>
</comment>
<keyword evidence="2" id="KW-0808">Transferase</keyword>
<dbReference type="RefSeq" id="WP_097876953.1">
    <property type="nucleotide sequence ID" value="NZ_NUIV01000047.1"/>
</dbReference>
<dbReference type="AlphaFoldDB" id="A0A9X6U4M7"/>
<gene>
    <name evidence="8" type="ORF">CON01_00460</name>
</gene>
<dbReference type="Pfam" id="PF07733">
    <property type="entry name" value="DNA_pol3_alpha"/>
    <property type="match status" value="1"/>
</dbReference>
<evidence type="ECO:0000256" key="1">
    <source>
        <dbReference type="ARBA" id="ARBA00012417"/>
    </source>
</evidence>
<reference evidence="8 9" key="1">
    <citation type="submission" date="2017-09" db="EMBL/GenBank/DDBJ databases">
        <title>Large-scale bioinformatics analysis of Bacillus genomes uncovers conserved roles of natural products in bacterial physiology.</title>
        <authorList>
            <consortium name="Agbiome Team Llc"/>
            <person name="Bleich R.M."/>
            <person name="Grubbs K.J."/>
            <person name="Santa Maria K.C."/>
            <person name="Allen S.E."/>
            <person name="Farag S."/>
            <person name="Shank E.A."/>
            <person name="Bowers A."/>
        </authorList>
    </citation>
    <scope>NUCLEOTIDE SEQUENCE [LARGE SCALE GENOMIC DNA]</scope>
    <source>
        <strain evidence="8 9">AFS094940</strain>
    </source>
</reference>
<feature type="domain" description="Polymerase/histidinol phosphatase N-terminal" evidence="7">
    <location>
        <begin position="13"/>
        <end position="83"/>
    </location>
</feature>
<dbReference type="InterPro" id="IPR004805">
    <property type="entry name" value="DnaE2/DnaE/PolC"/>
</dbReference>
<dbReference type="Pfam" id="PF14579">
    <property type="entry name" value="HHH_6"/>
    <property type="match status" value="1"/>
</dbReference>
<dbReference type="EC" id="2.7.7.7" evidence="1"/>
<evidence type="ECO:0000256" key="4">
    <source>
        <dbReference type="ARBA" id="ARBA00022705"/>
    </source>
</evidence>
<evidence type="ECO:0000256" key="6">
    <source>
        <dbReference type="ARBA" id="ARBA00049244"/>
    </source>
</evidence>
<accession>A0A9X6U4M7</accession>
<dbReference type="InterPro" id="IPR003141">
    <property type="entry name" value="Pol/His_phosphatase_N"/>
</dbReference>
<organism evidence="8 9">
    <name type="scientific">Bacillus thuringiensis</name>
    <dbReference type="NCBI Taxonomy" id="1428"/>
    <lineage>
        <taxon>Bacteria</taxon>
        <taxon>Bacillati</taxon>
        <taxon>Bacillota</taxon>
        <taxon>Bacilli</taxon>
        <taxon>Bacillales</taxon>
        <taxon>Bacillaceae</taxon>
        <taxon>Bacillus</taxon>
        <taxon>Bacillus cereus group</taxon>
    </lineage>
</organism>
<evidence type="ECO:0000256" key="5">
    <source>
        <dbReference type="ARBA" id="ARBA00022932"/>
    </source>
</evidence>
<dbReference type="GO" id="GO:0003887">
    <property type="term" value="F:DNA-directed DNA polymerase activity"/>
    <property type="evidence" value="ECO:0007669"/>
    <property type="project" value="UniProtKB-KW"/>
</dbReference>
<sequence length="1026" mass="119159">MRSTNVLNDIRYENIHKHSKYSNIFTPDCVISPEDLAKRAVELGHKTLCTVEHGYAGNFYEYYDVAKKYGLKFIFGMEFYYVKDRFEKDKTNTHLLVLARNDRGRRALNRIMSESNKTGYYYKPRIDEELLFSLNPEDVLVTSACVASPVNKYKDYGDYFIRRCREHFKDNFYLEIQSHVHPVQEKYNKLIKYYHQKYDIPLIHANDTHYIYPEDAKDRDILLQGKGIFYDDEDGFMLDFPDSSTILQRYREQGVFSQADVIEAMKNTLVVDDFEEIVLNKDIKMPSLYPNLSHEEKVMKLKGIVGKEWNKDKQHIPKHRHKEYMEAIRFEMNIIEKTKMEDYFLLNYEVIKRAKEKGGVLTRTGRGSAPSFYLNKLLGFTEIDRLDSPITLYPTRFMSMSRILETKSLPDIDFNCANPEIFAEACKEVLGEDNVYFMTAFGTMKISAAFRNICRSEGLKMSEYNEIAKNLEEYESDRKWGKLIAKAKKHVGAIDSVSPHPCAYLLLDESISEEVGVIKVGNELCAVIDSYTSDVWKFLKNDFLKVTVWEIIADTFKLIGKPIPDIRELTRLVENNPKVWDLYEKGFTATLNQAGTDSGTPQVVQYKPQSIRELSAWVAAIRPSFQSMKQVFLNRQPFEYGIPEFDAILKEADNFVLYQENIMSTLVFSGFPEDETYGLLKAISKKVEGIIEPIHERFINGFVAKTQNEDNANKVWKIVEDAVGYGFNASHSLSVALDSIYGAYLKAEYPLEYYTVVLNIYEDDTKMTAKIMKELDYFGIKVSPIRFGKSKDHYSPDRDSLTIYKGLQSVKYLNSKIAMQLYELADKEYGSFLDLYMDILDNTSVNSKQMTILIKLDFFNDYGKQQHLLQAIEAVNSGKNRYSKTHTEKTKQKRIPLLREELNDIFTTEVEAVDIYEQVMFEKDVLGYATFTKPQVKPSYYVITEINTKWTPTITMYQIKTGIEEKLKMKKVNFLNDRGNPVINEGDIIRVEDTYERFKNKLVDGKWVQTEEVDKYLVSCTKFVKG</sequence>
<evidence type="ECO:0000313" key="8">
    <source>
        <dbReference type="EMBL" id="PED16354.1"/>
    </source>
</evidence>
<protein>
    <recommendedName>
        <fullName evidence="1">DNA-directed DNA polymerase</fullName>
        <ecNumber evidence="1">2.7.7.7</ecNumber>
    </recommendedName>
</protein>
<dbReference type="SMART" id="SM00481">
    <property type="entry name" value="POLIIIAc"/>
    <property type="match status" value="1"/>
</dbReference>
<dbReference type="SUPFAM" id="SSF89550">
    <property type="entry name" value="PHP domain-like"/>
    <property type="match status" value="1"/>
</dbReference>
<evidence type="ECO:0000256" key="2">
    <source>
        <dbReference type="ARBA" id="ARBA00022679"/>
    </source>
</evidence>
<dbReference type="InterPro" id="IPR029460">
    <property type="entry name" value="DNAPol_HHH"/>
</dbReference>
<evidence type="ECO:0000259" key="7">
    <source>
        <dbReference type="SMART" id="SM00481"/>
    </source>
</evidence>
<dbReference type="InterPro" id="IPR040982">
    <property type="entry name" value="DNA_pol3_finger"/>
</dbReference>